<dbReference type="RefSeq" id="WP_095412698.1">
    <property type="nucleotide sequence ID" value="NZ_NQMX01000014.1"/>
</dbReference>
<evidence type="ECO:0000313" key="4">
    <source>
        <dbReference type="EMBL" id="RQP72840.1"/>
    </source>
</evidence>
<dbReference type="PANTHER" id="PTHR30203">
    <property type="entry name" value="OUTER MEMBRANE CATION EFFLUX PROTEIN"/>
    <property type="match status" value="1"/>
</dbReference>
<keyword evidence="2" id="KW-0472">Membrane</keyword>
<dbReference type="SUPFAM" id="SSF56954">
    <property type="entry name" value="Outer membrane efflux proteins (OEP)"/>
    <property type="match status" value="1"/>
</dbReference>
<keyword evidence="3" id="KW-0175">Coiled coil</keyword>
<dbReference type="GO" id="GO:0005886">
    <property type="term" value="C:plasma membrane"/>
    <property type="evidence" value="ECO:0007669"/>
    <property type="project" value="UniProtKB-SubCell"/>
</dbReference>
<comment type="subcellular location">
    <subcellularLocation>
        <location evidence="2">Cell membrane</location>
        <topology evidence="2">Lipid-anchor</topology>
    </subcellularLocation>
</comment>
<feature type="chain" id="PRO_5044361886" evidence="2">
    <location>
        <begin position="33"/>
        <end position="503"/>
    </location>
</feature>
<dbReference type="Proteomes" id="UP000273734">
    <property type="component" value="Unassembled WGS sequence"/>
</dbReference>
<name>A0AB74D139_9BURK</name>
<dbReference type="PANTHER" id="PTHR30203:SF32">
    <property type="entry name" value="CATION EFFLUX SYSTEM PROTEIN CUSC"/>
    <property type="match status" value="1"/>
</dbReference>
<keyword evidence="2" id="KW-0564">Palmitate</keyword>
<evidence type="ECO:0000256" key="1">
    <source>
        <dbReference type="ARBA" id="ARBA00007613"/>
    </source>
</evidence>
<feature type="signal peptide" evidence="2">
    <location>
        <begin position="1"/>
        <end position="32"/>
    </location>
</feature>
<dbReference type="NCBIfam" id="TIGR01845">
    <property type="entry name" value="outer_NodT"/>
    <property type="match status" value="1"/>
</dbReference>
<dbReference type="InterPro" id="IPR010131">
    <property type="entry name" value="MdtP/NodT-like"/>
</dbReference>
<dbReference type="EMBL" id="QTNY01000020">
    <property type="protein sequence ID" value="RQP72840.1"/>
    <property type="molecule type" value="Genomic_DNA"/>
</dbReference>
<dbReference type="Gene3D" id="1.20.1600.10">
    <property type="entry name" value="Outer membrane efflux proteins (OEP)"/>
    <property type="match status" value="1"/>
</dbReference>
<keyword evidence="2" id="KW-0732">Signal</keyword>
<dbReference type="GO" id="GO:0015562">
    <property type="term" value="F:efflux transmembrane transporter activity"/>
    <property type="evidence" value="ECO:0007669"/>
    <property type="project" value="InterPro"/>
</dbReference>
<comment type="similarity">
    <text evidence="1 2">Belongs to the outer membrane factor (OMF) (TC 1.B.17) family.</text>
</comment>
<dbReference type="Pfam" id="PF02321">
    <property type="entry name" value="OEP"/>
    <property type="match status" value="2"/>
</dbReference>
<proteinExistence type="inferred from homology"/>
<protein>
    <submittedName>
        <fullName evidence="4">OprM</fullName>
    </submittedName>
</protein>
<dbReference type="AlphaFoldDB" id="A0AB74D139"/>
<keyword evidence="2" id="KW-0812">Transmembrane</keyword>
<comment type="caution">
    <text evidence="4">The sequence shown here is derived from an EMBL/GenBank/DDBJ whole genome shotgun (WGS) entry which is preliminary data.</text>
</comment>
<evidence type="ECO:0000256" key="3">
    <source>
        <dbReference type="SAM" id="Coils"/>
    </source>
</evidence>
<keyword evidence="2" id="KW-0449">Lipoprotein</keyword>
<accession>A0AB74D139</accession>
<feature type="coiled-coil region" evidence="3">
    <location>
        <begin position="385"/>
        <end position="412"/>
    </location>
</feature>
<organism evidence="4 5">
    <name type="scientific">Burkholderia ubonensis</name>
    <dbReference type="NCBI Taxonomy" id="101571"/>
    <lineage>
        <taxon>Bacteria</taxon>
        <taxon>Pseudomonadati</taxon>
        <taxon>Pseudomonadota</taxon>
        <taxon>Betaproteobacteria</taxon>
        <taxon>Burkholderiales</taxon>
        <taxon>Burkholderiaceae</taxon>
        <taxon>Burkholderia</taxon>
        <taxon>Burkholderia cepacia complex</taxon>
    </lineage>
</organism>
<keyword evidence="2" id="KW-1134">Transmembrane beta strand</keyword>
<gene>
    <name evidence="4" type="ORF">DF015_25600</name>
</gene>
<reference evidence="4 5" key="1">
    <citation type="submission" date="2018-08" db="EMBL/GenBank/DDBJ databases">
        <title>Comparative analysis of Burkholderia isolates from Puerto Rico.</title>
        <authorList>
            <person name="Hall C."/>
            <person name="Sahl J."/>
            <person name="Wagner D."/>
        </authorList>
    </citation>
    <scope>NUCLEOTIDE SEQUENCE [LARGE SCALE GENOMIC DNA]</scope>
    <source>
        <strain evidence="4 5">Bp8964</strain>
    </source>
</reference>
<evidence type="ECO:0000313" key="5">
    <source>
        <dbReference type="Proteomes" id="UP000273734"/>
    </source>
</evidence>
<evidence type="ECO:0000256" key="2">
    <source>
        <dbReference type="RuleBase" id="RU362097"/>
    </source>
</evidence>
<dbReference type="InterPro" id="IPR003423">
    <property type="entry name" value="OMP_efflux"/>
</dbReference>
<dbReference type="Gene3D" id="2.20.200.10">
    <property type="entry name" value="Outer membrane efflux proteins (OEP)"/>
    <property type="match status" value="1"/>
</dbReference>
<sequence length="503" mass="52718">MLSLTLSARAWVIPGLSLLLSACSVSPPPAPAMPVAPARWSDRPGADAAVTSAPATSAAWWTSLGDPAIDALIEASLADNPTLEQAAARVDQARAAAGIAAAQRLPTLTANGSASRAQTAYVNGTSNSAGLGGNASQVGQNLDLLYGTAQIGPALSWEMDLWGRVRQSRIAANERLAARNADARSARLAIEAEVARNVAELRACRYSLEVRDGDIASRDLELGLIRQRLSAGNVARIDEASAIGNLAASRASRLAQAERCEQLDNALVALSGLDLGAVKSLMRRPLANNARIPEPPPTRPALPATVLAMHPDIVSARREVDAAWADIGVARAERLPRLELDAMLAGQWLTALGKTFSILAWSVGPTLSATLFDGGAGSSKVAAARGRYREAVANLDAQLREAVQNVENALARQASADARLASSREARQAAGDALRANEARWRAGAISRFELETSRRQFETAEESVIDAARDRCTAWVALVKATGYGPSLATAPQRSSGDSSPS</sequence>